<feature type="transmembrane region" description="Helical" evidence="7">
    <location>
        <begin position="305"/>
        <end position="323"/>
    </location>
</feature>
<comment type="subcellular location">
    <subcellularLocation>
        <location evidence="1">Cell membrane</location>
        <topology evidence="1">Multi-pass membrane protein</topology>
    </subcellularLocation>
</comment>
<feature type="transmembrane region" description="Helical" evidence="7">
    <location>
        <begin position="439"/>
        <end position="459"/>
    </location>
</feature>
<reference evidence="10" key="1">
    <citation type="submission" date="2011-11" db="EMBL/GenBank/DDBJ databases">
        <title>Complete sequence of Desulfosporosinus orientis DSM 765.</title>
        <authorList>
            <person name="Lucas S."/>
            <person name="Han J."/>
            <person name="Lapidus A."/>
            <person name="Cheng J.-F."/>
            <person name="Goodwin L."/>
            <person name="Pitluck S."/>
            <person name="Peters L."/>
            <person name="Ovchinnikova G."/>
            <person name="Teshima H."/>
            <person name="Detter J.C."/>
            <person name="Han C."/>
            <person name="Tapia R."/>
            <person name="Land M."/>
            <person name="Hauser L."/>
            <person name="Kyrpides N."/>
            <person name="Ivanova N."/>
            <person name="Pagani I."/>
            <person name="Pester M."/>
            <person name="Spring S."/>
            <person name="Ollivier B."/>
            <person name="Rattei T."/>
            <person name="Klenk H.-P."/>
            <person name="Wagner M."/>
            <person name="Loy A."/>
            <person name="Woyke T."/>
        </authorList>
    </citation>
    <scope>NUCLEOTIDE SEQUENCE [LARGE SCALE GENOMIC DNA]</scope>
    <source>
        <strain evidence="10">ATCC 19365 / DSM 765 / NCIMB 8382 / VKM B-1628</strain>
    </source>
</reference>
<proteinExistence type="predicted"/>
<dbReference type="FunFam" id="1.20.1720.10:FF:000021">
    <property type="entry name" value="Drug resistance transporter, EmrB/QacA subfamily"/>
    <property type="match status" value="1"/>
</dbReference>
<dbReference type="PANTHER" id="PTHR42718">
    <property type="entry name" value="MAJOR FACILITATOR SUPERFAMILY MULTIDRUG TRANSPORTER MFSC"/>
    <property type="match status" value="1"/>
</dbReference>
<protein>
    <submittedName>
        <fullName evidence="9">Drug resistance transporter, EmrB/QacA subfamily</fullName>
    </submittedName>
</protein>
<dbReference type="InterPro" id="IPR036259">
    <property type="entry name" value="MFS_trans_sf"/>
</dbReference>
<feature type="transmembrane region" description="Helical" evidence="7">
    <location>
        <begin position="169"/>
        <end position="189"/>
    </location>
</feature>
<feature type="transmembrane region" description="Helical" evidence="7">
    <location>
        <begin position="226"/>
        <end position="249"/>
    </location>
</feature>
<dbReference type="PATRIC" id="fig|768706.3.peg.4646"/>
<evidence type="ECO:0000256" key="7">
    <source>
        <dbReference type="SAM" id="Phobius"/>
    </source>
</evidence>
<evidence type="ECO:0000256" key="1">
    <source>
        <dbReference type="ARBA" id="ARBA00004651"/>
    </source>
</evidence>
<dbReference type="NCBIfam" id="TIGR00711">
    <property type="entry name" value="efflux_EmrB"/>
    <property type="match status" value="1"/>
</dbReference>
<dbReference type="Gene3D" id="1.20.1720.10">
    <property type="entry name" value="Multidrug resistance protein D"/>
    <property type="match status" value="1"/>
</dbReference>
<feature type="transmembrane region" description="Helical" evidence="7">
    <location>
        <begin position="49"/>
        <end position="69"/>
    </location>
</feature>
<dbReference type="KEGG" id="dor:Desor_4571"/>
<dbReference type="CDD" id="cd17321">
    <property type="entry name" value="MFS_MMR_MDR_like"/>
    <property type="match status" value="1"/>
</dbReference>
<dbReference type="Proteomes" id="UP000006346">
    <property type="component" value="Chromosome"/>
</dbReference>
<dbReference type="GO" id="GO:0022857">
    <property type="term" value="F:transmembrane transporter activity"/>
    <property type="evidence" value="ECO:0007669"/>
    <property type="project" value="InterPro"/>
</dbReference>
<evidence type="ECO:0000256" key="2">
    <source>
        <dbReference type="ARBA" id="ARBA00022448"/>
    </source>
</evidence>
<evidence type="ECO:0000256" key="6">
    <source>
        <dbReference type="ARBA" id="ARBA00023136"/>
    </source>
</evidence>
<gene>
    <name evidence="9" type="ordered locus">Desor_4571</name>
</gene>
<evidence type="ECO:0000313" key="9">
    <source>
        <dbReference type="EMBL" id="AET69976.1"/>
    </source>
</evidence>
<evidence type="ECO:0000256" key="4">
    <source>
        <dbReference type="ARBA" id="ARBA00022692"/>
    </source>
</evidence>
<dbReference type="PANTHER" id="PTHR42718:SF46">
    <property type="entry name" value="BLR6921 PROTEIN"/>
    <property type="match status" value="1"/>
</dbReference>
<keyword evidence="6 7" id="KW-0472">Membrane</keyword>
<dbReference type="OrthoDB" id="102502at2"/>
<dbReference type="HOGENOM" id="CLU_000960_28_3_9"/>
<keyword evidence="4 7" id="KW-0812">Transmembrane</keyword>
<feature type="domain" description="Major facilitator superfamily (MFS) profile" evidence="8">
    <location>
        <begin position="15"/>
        <end position="466"/>
    </location>
</feature>
<keyword evidence="2" id="KW-0813">Transport</keyword>
<keyword evidence="10" id="KW-1185">Reference proteome</keyword>
<keyword evidence="3" id="KW-1003">Cell membrane</keyword>
<name>G7WC02_DESOD</name>
<feature type="transmembrane region" description="Helical" evidence="7">
    <location>
        <begin position="270"/>
        <end position="293"/>
    </location>
</feature>
<dbReference type="PROSITE" id="PS50850">
    <property type="entry name" value="MFS"/>
    <property type="match status" value="1"/>
</dbReference>
<dbReference type="PRINTS" id="PR01036">
    <property type="entry name" value="TCRTETB"/>
</dbReference>
<feature type="transmembrane region" description="Helical" evidence="7">
    <location>
        <begin position="139"/>
        <end position="163"/>
    </location>
</feature>
<dbReference type="EMBL" id="CP003108">
    <property type="protein sequence ID" value="AET69976.1"/>
    <property type="molecule type" value="Genomic_DNA"/>
</dbReference>
<dbReference type="InterPro" id="IPR011701">
    <property type="entry name" value="MFS"/>
</dbReference>
<feature type="transmembrane region" description="Helical" evidence="7">
    <location>
        <begin position="397"/>
        <end position="419"/>
    </location>
</feature>
<feature type="transmembrane region" description="Helical" evidence="7">
    <location>
        <begin position="330"/>
        <end position="350"/>
    </location>
</feature>
<feature type="transmembrane region" description="Helical" evidence="7">
    <location>
        <begin position="201"/>
        <end position="220"/>
    </location>
</feature>
<accession>G7WC02</accession>
<evidence type="ECO:0000256" key="3">
    <source>
        <dbReference type="ARBA" id="ARBA00022475"/>
    </source>
</evidence>
<dbReference type="STRING" id="768706.Desor_4571"/>
<dbReference type="eggNOG" id="COG2814">
    <property type="taxonomic scope" value="Bacteria"/>
</dbReference>
<evidence type="ECO:0000313" key="10">
    <source>
        <dbReference type="Proteomes" id="UP000006346"/>
    </source>
</evidence>
<dbReference type="RefSeq" id="WP_014186783.1">
    <property type="nucleotide sequence ID" value="NC_016584.1"/>
</dbReference>
<feature type="transmembrane region" description="Helical" evidence="7">
    <location>
        <begin position="110"/>
        <end position="132"/>
    </location>
</feature>
<feature type="transmembrane region" description="Helical" evidence="7">
    <location>
        <begin position="356"/>
        <end position="376"/>
    </location>
</feature>
<feature type="transmembrane region" description="Helical" evidence="7">
    <location>
        <begin position="81"/>
        <end position="104"/>
    </location>
</feature>
<dbReference type="Gene3D" id="1.20.1250.20">
    <property type="entry name" value="MFS general substrate transporter like domains"/>
    <property type="match status" value="1"/>
</dbReference>
<reference evidence="9 10" key="2">
    <citation type="journal article" date="2012" name="J. Bacteriol.">
        <title>Complete genome sequences of Desulfosporosinus orientis DSM765T, Desulfosporosinus youngiae DSM17734T, Desulfosporosinus meridiei DSM13257T, and Desulfosporosinus acidiphilus DSM22704T.</title>
        <authorList>
            <person name="Pester M."/>
            <person name="Brambilla E."/>
            <person name="Alazard D."/>
            <person name="Rattei T."/>
            <person name="Weinmaier T."/>
            <person name="Han J."/>
            <person name="Lucas S."/>
            <person name="Lapidus A."/>
            <person name="Cheng J.F."/>
            <person name="Goodwin L."/>
            <person name="Pitluck S."/>
            <person name="Peters L."/>
            <person name="Ovchinnikova G."/>
            <person name="Teshima H."/>
            <person name="Detter J.C."/>
            <person name="Han C.S."/>
            <person name="Tapia R."/>
            <person name="Land M.L."/>
            <person name="Hauser L."/>
            <person name="Kyrpides N.C."/>
            <person name="Ivanova N.N."/>
            <person name="Pagani I."/>
            <person name="Huntmann M."/>
            <person name="Wei C.L."/>
            <person name="Davenport K.W."/>
            <person name="Daligault H."/>
            <person name="Chain P.S."/>
            <person name="Chen A."/>
            <person name="Mavromatis K."/>
            <person name="Markowitz V."/>
            <person name="Szeto E."/>
            <person name="Mikhailova N."/>
            <person name="Pati A."/>
            <person name="Wagner M."/>
            <person name="Woyke T."/>
            <person name="Ollivier B."/>
            <person name="Klenk H.P."/>
            <person name="Spring S."/>
            <person name="Loy A."/>
        </authorList>
    </citation>
    <scope>NUCLEOTIDE SEQUENCE [LARGE SCALE GENOMIC DNA]</scope>
    <source>
        <strain evidence="10">ATCC 19365 / DSM 765 / NCIMB 8382 / VKM B-1628</strain>
    </source>
</reference>
<evidence type="ECO:0000259" key="8">
    <source>
        <dbReference type="PROSITE" id="PS50850"/>
    </source>
</evidence>
<evidence type="ECO:0000256" key="5">
    <source>
        <dbReference type="ARBA" id="ARBA00022989"/>
    </source>
</evidence>
<dbReference type="GO" id="GO:0005886">
    <property type="term" value="C:plasma membrane"/>
    <property type="evidence" value="ECO:0007669"/>
    <property type="project" value="UniProtKB-SubCell"/>
</dbReference>
<keyword evidence="5 7" id="KW-1133">Transmembrane helix</keyword>
<dbReference type="AlphaFoldDB" id="G7WC02"/>
<sequence>MLDAIKTSQNYRWYVLATVAIGTFMATLDSSIVNVALPTISGQFHSDLTTLQWVVSAYLLTITSLLPVFGRIADMFGRKKIYTLGFVMFTMGSVLCGFAQNIWFLVGTRVLQAVGASMLMSNSAAIITAIFPPKERGRALGFTGSVVALGSLTGPALGGLLIGFTSWRAIFFINLPIGIIGYFAACFILPKDLPSKDNESFDFTGAFAFTFGMIFLLLGITNGESWGWLSVPVLASLVLGIVSLVGFVFTERRVQHPMIDLSLFRNRPFLIGNLSGGLSFVAMFANNMLLPFYLQGILHYKPTQVGLMLMVFPMVMVFVAPVSGHASDKFGPIILTTSGLAISSLGLFYFSTLPATASFIRIIPGPILMGLGSGMFQSPNNSSVMSSVPPQKLSIAGGINSLVRNLGMVIGIAFSVSLFDVWGGVTLPQPSQVQGFMSAYHSVMLVAMGIAFVAALISYNRKSYAKSN</sequence>
<dbReference type="SUPFAM" id="SSF103473">
    <property type="entry name" value="MFS general substrate transporter"/>
    <property type="match status" value="1"/>
</dbReference>
<dbReference type="Pfam" id="PF07690">
    <property type="entry name" value="MFS_1"/>
    <property type="match status" value="1"/>
</dbReference>
<organism evidence="9 10">
    <name type="scientific">Desulfosporosinus orientis (strain ATCC 19365 / DSM 765 / NCIMB 8382 / VKM B-1628 / Singapore I)</name>
    <name type="common">Desulfotomaculum orientis</name>
    <dbReference type="NCBI Taxonomy" id="768706"/>
    <lineage>
        <taxon>Bacteria</taxon>
        <taxon>Bacillati</taxon>
        <taxon>Bacillota</taxon>
        <taxon>Clostridia</taxon>
        <taxon>Eubacteriales</taxon>
        <taxon>Desulfitobacteriaceae</taxon>
        <taxon>Desulfosporosinus</taxon>
    </lineage>
</organism>
<dbReference type="InterPro" id="IPR020846">
    <property type="entry name" value="MFS_dom"/>
</dbReference>
<feature type="transmembrane region" description="Helical" evidence="7">
    <location>
        <begin position="12"/>
        <end position="37"/>
    </location>
</feature>
<dbReference type="InterPro" id="IPR004638">
    <property type="entry name" value="EmrB-like"/>
</dbReference>